<comment type="similarity">
    <text evidence="3">Belongs to the ribose-phosphate pyrophosphokinase family.</text>
</comment>
<evidence type="ECO:0000256" key="12">
    <source>
        <dbReference type="ARBA" id="ARBA00049535"/>
    </source>
</evidence>
<reference evidence="14" key="1">
    <citation type="journal article" date="2023" name="Mol. Phylogenet. Evol.">
        <title>Genome-scale phylogeny and comparative genomics of the fungal order Sordariales.</title>
        <authorList>
            <person name="Hensen N."/>
            <person name="Bonometti L."/>
            <person name="Westerberg I."/>
            <person name="Brannstrom I.O."/>
            <person name="Guillou S."/>
            <person name="Cros-Aarteil S."/>
            <person name="Calhoun S."/>
            <person name="Haridas S."/>
            <person name="Kuo A."/>
            <person name="Mondo S."/>
            <person name="Pangilinan J."/>
            <person name="Riley R."/>
            <person name="LaButti K."/>
            <person name="Andreopoulos B."/>
            <person name="Lipzen A."/>
            <person name="Chen C."/>
            <person name="Yan M."/>
            <person name="Daum C."/>
            <person name="Ng V."/>
            <person name="Clum A."/>
            <person name="Steindorff A."/>
            <person name="Ohm R.A."/>
            <person name="Martin F."/>
            <person name="Silar P."/>
            <person name="Natvig D.O."/>
            <person name="Lalanne C."/>
            <person name="Gautier V."/>
            <person name="Ament-Velasquez S.L."/>
            <person name="Kruys A."/>
            <person name="Hutchinson M.I."/>
            <person name="Powell A.J."/>
            <person name="Barry K."/>
            <person name="Miller A.N."/>
            <person name="Grigoriev I.V."/>
            <person name="Debuchy R."/>
            <person name="Gladieux P."/>
            <person name="Hiltunen Thoren M."/>
            <person name="Johannesson H."/>
        </authorList>
    </citation>
    <scope>NUCLEOTIDE SEQUENCE</scope>
    <source>
        <strain evidence="14">CBS 990.96</strain>
    </source>
</reference>
<dbReference type="GO" id="GO:0005524">
    <property type="term" value="F:ATP binding"/>
    <property type="evidence" value="ECO:0007669"/>
    <property type="project" value="UniProtKB-KW"/>
</dbReference>
<dbReference type="GO" id="GO:0004749">
    <property type="term" value="F:ribose phosphate diphosphokinase activity"/>
    <property type="evidence" value="ECO:0007669"/>
    <property type="project" value="UniProtKB-EC"/>
</dbReference>
<keyword evidence="5" id="KW-0808">Transferase</keyword>
<reference evidence="14" key="2">
    <citation type="submission" date="2023-05" db="EMBL/GenBank/DDBJ databases">
        <authorList>
            <consortium name="Lawrence Berkeley National Laboratory"/>
            <person name="Steindorff A."/>
            <person name="Hensen N."/>
            <person name="Bonometti L."/>
            <person name="Westerberg I."/>
            <person name="Brannstrom I.O."/>
            <person name="Guillou S."/>
            <person name="Cros-Aarteil S."/>
            <person name="Calhoun S."/>
            <person name="Haridas S."/>
            <person name="Kuo A."/>
            <person name="Mondo S."/>
            <person name="Pangilinan J."/>
            <person name="Riley R."/>
            <person name="Labutti K."/>
            <person name="Andreopoulos B."/>
            <person name="Lipzen A."/>
            <person name="Chen C."/>
            <person name="Yanf M."/>
            <person name="Daum C."/>
            <person name="Ng V."/>
            <person name="Clum A."/>
            <person name="Ohm R."/>
            <person name="Martin F."/>
            <person name="Silar P."/>
            <person name="Natvig D."/>
            <person name="Lalanne C."/>
            <person name="Gautier V."/>
            <person name="Ament-Velasquez S.L."/>
            <person name="Kruys A."/>
            <person name="Hutchinson M.I."/>
            <person name="Powell A.J."/>
            <person name="Barry K."/>
            <person name="Miller A.N."/>
            <person name="Grigoriev I.V."/>
            <person name="Debuchy R."/>
            <person name="Gladieux P."/>
            <person name="Thoren M.H."/>
            <person name="Johannesson H."/>
        </authorList>
    </citation>
    <scope>NUCLEOTIDE SEQUENCE</scope>
    <source>
        <strain evidence="14">CBS 990.96</strain>
    </source>
</reference>
<keyword evidence="10" id="KW-0067">ATP-binding</keyword>
<dbReference type="GO" id="GO:0005737">
    <property type="term" value="C:cytoplasm"/>
    <property type="evidence" value="ECO:0007669"/>
    <property type="project" value="UniProtKB-SubCell"/>
</dbReference>
<dbReference type="FunFam" id="3.40.50.2020:FF:000014">
    <property type="entry name" value="Ribose-phosphate pyrophosphokinase 1"/>
    <property type="match status" value="1"/>
</dbReference>
<evidence type="ECO:0000256" key="5">
    <source>
        <dbReference type="ARBA" id="ARBA00022679"/>
    </source>
</evidence>
<dbReference type="Pfam" id="PF13793">
    <property type="entry name" value="Pribosyltran_N"/>
    <property type="match status" value="1"/>
</dbReference>
<dbReference type="InterPro" id="IPR029099">
    <property type="entry name" value="Pribosyltran_N"/>
</dbReference>
<proteinExistence type="inferred from homology"/>
<evidence type="ECO:0000256" key="9">
    <source>
        <dbReference type="ARBA" id="ARBA00022777"/>
    </source>
</evidence>
<dbReference type="InterPro" id="IPR029057">
    <property type="entry name" value="PRTase-like"/>
</dbReference>
<evidence type="ECO:0000256" key="4">
    <source>
        <dbReference type="ARBA" id="ARBA00013247"/>
    </source>
</evidence>
<evidence type="ECO:0000256" key="6">
    <source>
        <dbReference type="ARBA" id="ARBA00022723"/>
    </source>
</evidence>
<dbReference type="AlphaFoldDB" id="A0AAN7H5F3"/>
<dbReference type="Proteomes" id="UP001301958">
    <property type="component" value="Unassembled WGS sequence"/>
</dbReference>
<dbReference type="PANTHER" id="PTHR10210">
    <property type="entry name" value="RIBOSE-PHOSPHATE DIPHOSPHOKINASE FAMILY MEMBER"/>
    <property type="match status" value="1"/>
</dbReference>
<gene>
    <name evidence="14" type="ORF">QBC38DRAFT_475595</name>
</gene>
<keyword evidence="9" id="KW-0418">Kinase</keyword>
<evidence type="ECO:0000259" key="13">
    <source>
        <dbReference type="Pfam" id="PF13793"/>
    </source>
</evidence>
<dbReference type="SUPFAM" id="SSF53271">
    <property type="entry name" value="PRTase-like"/>
    <property type="match status" value="2"/>
</dbReference>
<dbReference type="InterPro" id="IPR000836">
    <property type="entry name" value="PRTase_dom"/>
</dbReference>
<dbReference type="GO" id="GO:0002189">
    <property type="term" value="C:ribose phosphate diphosphokinase complex"/>
    <property type="evidence" value="ECO:0007669"/>
    <property type="project" value="TreeGrafter"/>
</dbReference>
<keyword evidence="8" id="KW-0547">Nucleotide-binding</keyword>
<name>A0AAN7H5F3_9PEZI</name>
<dbReference type="FunFam" id="3.40.50.2020:FF:000005">
    <property type="entry name" value="Ribose-phosphate pyrophosphokinase 1"/>
    <property type="match status" value="1"/>
</dbReference>
<evidence type="ECO:0000256" key="7">
    <source>
        <dbReference type="ARBA" id="ARBA00022727"/>
    </source>
</evidence>
<dbReference type="GO" id="GO:0000287">
    <property type="term" value="F:magnesium ion binding"/>
    <property type="evidence" value="ECO:0007669"/>
    <property type="project" value="InterPro"/>
</dbReference>
<keyword evidence="7" id="KW-0545">Nucleotide biosynthesis</keyword>
<dbReference type="EC" id="2.7.6.1" evidence="4"/>
<dbReference type="GO" id="GO:0006015">
    <property type="term" value="P:5-phosphoribose 1-diphosphate biosynthetic process"/>
    <property type="evidence" value="ECO:0007669"/>
    <property type="project" value="TreeGrafter"/>
</dbReference>
<evidence type="ECO:0000256" key="11">
    <source>
        <dbReference type="ARBA" id="ARBA00022842"/>
    </source>
</evidence>
<protein>
    <recommendedName>
        <fullName evidence="4">ribose-phosphate diphosphokinase</fullName>
        <ecNumber evidence="4">2.7.6.1</ecNumber>
    </recommendedName>
</protein>
<dbReference type="CDD" id="cd06223">
    <property type="entry name" value="PRTases_typeI"/>
    <property type="match status" value="1"/>
</dbReference>
<evidence type="ECO:0000256" key="8">
    <source>
        <dbReference type="ARBA" id="ARBA00022741"/>
    </source>
</evidence>
<dbReference type="Gene3D" id="3.40.50.2020">
    <property type="match status" value="2"/>
</dbReference>
<dbReference type="NCBIfam" id="TIGR01251">
    <property type="entry name" value="ribP_PPkin"/>
    <property type="match status" value="1"/>
</dbReference>
<evidence type="ECO:0000313" key="15">
    <source>
        <dbReference type="Proteomes" id="UP001301958"/>
    </source>
</evidence>
<keyword evidence="6" id="KW-0479">Metal-binding</keyword>
<keyword evidence="15" id="KW-1185">Reference proteome</keyword>
<sequence length="348" mass="37697">MVRNITILPGSSLTSNPQFISSLVSLLGFNSSASRILGKFSSGESRCEIIDSIRGKDVFIIQTFGCHDDSGNTVNDYLMELCIMISACKGGSAKRVVVVLPVFPYGMQGNDNNNNNKRGGGGEKGEWCGKDGYKTWVFAQSGRLIADLLTCAGADRILTCDLHESTYQGFFDVPVDNLFARGLLKRYIEYEVLPGEKEVVIVSPDAGGAKRASVIADGLGLGFALIHKERETKMMLVGDVRGKLCVLVDDLADTGRTIIRAARLCKKEGGAKRVIALLTHGIFSGDAIERINGAVDLDQVVVTNTVGQGKHCEMCPKLKVLDMSPMFAEAIRRVHHGESISVLFQFDT</sequence>
<evidence type="ECO:0000256" key="3">
    <source>
        <dbReference type="ARBA" id="ARBA00006478"/>
    </source>
</evidence>
<keyword evidence="11" id="KW-0460">Magnesium</keyword>
<comment type="subcellular location">
    <subcellularLocation>
        <location evidence="1">Cytoplasm</location>
    </subcellularLocation>
</comment>
<comment type="catalytic activity">
    <reaction evidence="12">
        <text>D-ribose 5-phosphate + ATP = 5-phospho-alpha-D-ribose 1-diphosphate + AMP + H(+)</text>
        <dbReference type="Rhea" id="RHEA:15609"/>
        <dbReference type="ChEBI" id="CHEBI:15378"/>
        <dbReference type="ChEBI" id="CHEBI:30616"/>
        <dbReference type="ChEBI" id="CHEBI:58017"/>
        <dbReference type="ChEBI" id="CHEBI:78346"/>
        <dbReference type="ChEBI" id="CHEBI:456215"/>
        <dbReference type="EC" id="2.7.6.1"/>
    </reaction>
</comment>
<comment type="pathway">
    <text evidence="2">Metabolic intermediate biosynthesis; 5-phospho-alpha-D-ribose 1-diphosphate biosynthesis; 5-phospho-alpha-D-ribose 1-diphosphate from D-ribose 5-phosphate (route I): step 1/1.</text>
</comment>
<organism evidence="14 15">
    <name type="scientific">Podospora fimiseda</name>
    <dbReference type="NCBI Taxonomy" id="252190"/>
    <lineage>
        <taxon>Eukaryota</taxon>
        <taxon>Fungi</taxon>
        <taxon>Dikarya</taxon>
        <taxon>Ascomycota</taxon>
        <taxon>Pezizomycotina</taxon>
        <taxon>Sordariomycetes</taxon>
        <taxon>Sordariomycetidae</taxon>
        <taxon>Sordariales</taxon>
        <taxon>Podosporaceae</taxon>
        <taxon>Podospora</taxon>
    </lineage>
</organism>
<dbReference type="SMART" id="SM01400">
    <property type="entry name" value="Pribosyltran_N"/>
    <property type="match status" value="1"/>
</dbReference>
<accession>A0AAN7H5F3</accession>
<evidence type="ECO:0000256" key="1">
    <source>
        <dbReference type="ARBA" id="ARBA00004496"/>
    </source>
</evidence>
<feature type="domain" description="Ribose-phosphate pyrophosphokinase N-terminal" evidence="13">
    <location>
        <begin position="12"/>
        <end position="110"/>
    </location>
</feature>
<dbReference type="GO" id="GO:0006164">
    <property type="term" value="P:purine nucleotide biosynthetic process"/>
    <property type="evidence" value="ECO:0007669"/>
    <property type="project" value="TreeGrafter"/>
</dbReference>
<dbReference type="Pfam" id="PF14572">
    <property type="entry name" value="Pribosyl_synth"/>
    <property type="match status" value="1"/>
</dbReference>
<evidence type="ECO:0000313" key="14">
    <source>
        <dbReference type="EMBL" id="KAK4228229.1"/>
    </source>
</evidence>
<evidence type="ECO:0000256" key="10">
    <source>
        <dbReference type="ARBA" id="ARBA00022840"/>
    </source>
</evidence>
<dbReference type="InterPro" id="IPR005946">
    <property type="entry name" value="Rib-P_diPkinase"/>
</dbReference>
<comment type="caution">
    <text evidence="14">The sequence shown here is derived from an EMBL/GenBank/DDBJ whole genome shotgun (WGS) entry which is preliminary data.</text>
</comment>
<dbReference type="EMBL" id="MU865321">
    <property type="protein sequence ID" value="KAK4228229.1"/>
    <property type="molecule type" value="Genomic_DNA"/>
</dbReference>
<dbReference type="GO" id="GO:0016301">
    <property type="term" value="F:kinase activity"/>
    <property type="evidence" value="ECO:0007669"/>
    <property type="project" value="UniProtKB-KW"/>
</dbReference>
<evidence type="ECO:0000256" key="2">
    <source>
        <dbReference type="ARBA" id="ARBA00004996"/>
    </source>
</evidence>
<dbReference type="PANTHER" id="PTHR10210:SF36">
    <property type="entry name" value="RIBOSE-PHOSPHATE PYROPHOSPHOKINASE 5"/>
    <property type="match status" value="1"/>
</dbReference>